<keyword evidence="2" id="KW-1185">Reference proteome</keyword>
<accession>A0ABW0A5Y6</accession>
<dbReference type="Proteomes" id="UP001596222">
    <property type="component" value="Unassembled WGS sequence"/>
</dbReference>
<reference evidence="2" key="1">
    <citation type="journal article" date="2019" name="Int. J. Syst. Evol. Microbiol.">
        <title>The Global Catalogue of Microorganisms (GCM) 10K type strain sequencing project: providing services to taxonomists for standard genome sequencing and annotation.</title>
        <authorList>
            <consortium name="The Broad Institute Genomics Platform"/>
            <consortium name="The Broad Institute Genome Sequencing Center for Infectious Disease"/>
            <person name="Wu L."/>
            <person name="Ma J."/>
        </authorList>
    </citation>
    <scope>NUCLEOTIDE SEQUENCE [LARGE SCALE GENOMIC DNA]</scope>
    <source>
        <strain evidence="2">CGMCC 4.1641</strain>
    </source>
</reference>
<evidence type="ECO:0000313" key="1">
    <source>
        <dbReference type="EMBL" id="MFC5147134.1"/>
    </source>
</evidence>
<dbReference type="EMBL" id="JBHSKJ010000011">
    <property type="protein sequence ID" value="MFC5147134.1"/>
    <property type="molecule type" value="Genomic_DNA"/>
</dbReference>
<organism evidence="1 2">
    <name type="scientific">Streptomyces aureoversilis</name>
    <dbReference type="NCBI Taxonomy" id="67277"/>
    <lineage>
        <taxon>Bacteria</taxon>
        <taxon>Bacillati</taxon>
        <taxon>Actinomycetota</taxon>
        <taxon>Actinomycetes</taxon>
        <taxon>Kitasatosporales</taxon>
        <taxon>Streptomycetaceae</taxon>
        <taxon>Streptomyces</taxon>
    </lineage>
</organism>
<comment type="caution">
    <text evidence="1">The sequence shown here is derived from an EMBL/GenBank/DDBJ whole genome shotgun (WGS) entry which is preliminary data.</text>
</comment>
<dbReference type="RefSeq" id="WP_382044499.1">
    <property type="nucleotide sequence ID" value="NZ_JBHSKJ010000011.1"/>
</dbReference>
<evidence type="ECO:0000313" key="2">
    <source>
        <dbReference type="Proteomes" id="UP001596222"/>
    </source>
</evidence>
<gene>
    <name evidence="1" type="ORF">ACFPP6_20895</name>
</gene>
<sequence length="205" mass="22462">MGRPNRAVRAAITQRRIDAVDLRATGVGWLVIGRKLAADPSVNSDGRAYPQGYGIDRYRRGLAPPSDKRLIEQACKDVSEALKERAAELSRSTDQLRQLTMERLERLFYPMYQLAVRSGDYWATDRAVRIIERECRLLGLDRLARTDLSGPDSAPVRLEAGGLAELERLIGLDGGSSVEGAPASLRGAEGPAQVPCRCRSTQVSA</sequence>
<protein>
    <submittedName>
        <fullName evidence="1">Uncharacterized protein</fullName>
    </submittedName>
</protein>
<name>A0ABW0A5Y6_9ACTN</name>
<proteinExistence type="predicted"/>